<dbReference type="GO" id="GO:0003677">
    <property type="term" value="F:DNA binding"/>
    <property type="evidence" value="ECO:0007669"/>
    <property type="project" value="UniProtKB-KW"/>
</dbReference>
<proteinExistence type="predicted"/>
<evidence type="ECO:0000313" key="4">
    <source>
        <dbReference type="Proteomes" id="UP000198752"/>
    </source>
</evidence>
<organism evidence="3 4">
    <name type="scientific">Sporolactobacillus nakayamae</name>
    <dbReference type="NCBI Taxonomy" id="269670"/>
    <lineage>
        <taxon>Bacteria</taxon>
        <taxon>Bacillati</taxon>
        <taxon>Bacillota</taxon>
        <taxon>Bacilli</taxon>
        <taxon>Bacillales</taxon>
        <taxon>Sporolactobacillaceae</taxon>
        <taxon>Sporolactobacillus</taxon>
    </lineage>
</organism>
<keyword evidence="1 3" id="KW-0238">DNA-binding</keyword>
<keyword evidence="4" id="KW-1185">Reference proteome</keyword>
<name>A0A1I2VJA6_9BACL</name>
<dbReference type="RefSeq" id="WP_028983575.1">
    <property type="nucleotide sequence ID" value="NZ_FOOY01000026.1"/>
</dbReference>
<dbReference type="PROSITE" id="PS50937">
    <property type="entry name" value="HTH_MERR_2"/>
    <property type="match status" value="1"/>
</dbReference>
<dbReference type="Gene3D" id="1.10.1660.10">
    <property type="match status" value="1"/>
</dbReference>
<evidence type="ECO:0000256" key="1">
    <source>
        <dbReference type="ARBA" id="ARBA00023125"/>
    </source>
</evidence>
<dbReference type="STRING" id="269670.SAMN02982927_03071"/>
<dbReference type="InterPro" id="IPR009061">
    <property type="entry name" value="DNA-bd_dom_put_sf"/>
</dbReference>
<accession>A0A1I2VJA6</accession>
<protein>
    <submittedName>
        <fullName evidence="3">DNA-binding transcriptional regulator, MerR family</fullName>
    </submittedName>
</protein>
<dbReference type="SUPFAM" id="SSF46955">
    <property type="entry name" value="Putative DNA-binding domain"/>
    <property type="match status" value="1"/>
</dbReference>
<dbReference type="InterPro" id="IPR047057">
    <property type="entry name" value="MerR_fam"/>
</dbReference>
<dbReference type="InterPro" id="IPR000551">
    <property type="entry name" value="MerR-type_HTH_dom"/>
</dbReference>
<evidence type="ECO:0000313" key="3">
    <source>
        <dbReference type="EMBL" id="SFG87566.1"/>
    </source>
</evidence>
<dbReference type="CDD" id="cd01109">
    <property type="entry name" value="HTH_YyaN"/>
    <property type="match status" value="1"/>
</dbReference>
<gene>
    <name evidence="3" type="ORF">SAMN02982927_03071</name>
</gene>
<dbReference type="OrthoDB" id="9811174at2"/>
<feature type="domain" description="HTH merR-type" evidence="2">
    <location>
        <begin position="1"/>
        <end position="69"/>
    </location>
</feature>
<dbReference type="GO" id="GO:0003700">
    <property type="term" value="F:DNA-binding transcription factor activity"/>
    <property type="evidence" value="ECO:0007669"/>
    <property type="project" value="InterPro"/>
</dbReference>
<dbReference type="EMBL" id="FOOY01000026">
    <property type="protein sequence ID" value="SFG87566.1"/>
    <property type="molecule type" value="Genomic_DNA"/>
</dbReference>
<dbReference type="Pfam" id="PF13411">
    <property type="entry name" value="MerR_1"/>
    <property type="match status" value="1"/>
</dbReference>
<dbReference type="PANTHER" id="PTHR30204">
    <property type="entry name" value="REDOX-CYCLING DRUG-SENSING TRANSCRIPTIONAL ACTIVATOR SOXR"/>
    <property type="match status" value="1"/>
</dbReference>
<dbReference type="AlphaFoldDB" id="A0A1I2VJA6"/>
<reference evidence="4" key="1">
    <citation type="submission" date="2016-10" db="EMBL/GenBank/DDBJ databases">
        <authorList>
            <person name="Varghese N."/>
            <person name="Submissions S."/>
        </authorList>
    </citation>
    <scope>NUCLEOTIDE SEQUENCE [LARGE SCALE GENOMIC DNA]</scope>
    <source>
        <strain evidence="4">ATCC 700379</strain>
    </source>
</reference>
<dbReference type="SMART" id="SM00422">
    <property type="entry name" value="HTH_MERR"/>
    <property type="match status" value="1"/>
</dbReference>
<evidence type="ECO:0000259" key="2">
    <source>
        <dbReference type="PROSITE" id="PS50937"/>
    </source>
</evidence>
<dbReference type="Proteomes" id="UP000198752">
    <property type="component" value="Unassembled WGS sequence"/>
</dbReference>
<sequence>MNINEASQKTGLPKSTIRYYEKLNIVPPIKRDKNEVRIFEETDIEWLFFAKQMRGANVSIKTLVHYISLFKEGEGSIESRIELLTNELLKLQEHISGLQAAERSLSEKIEKYRTHVIPVEKKLI</sequence>
<dbReference type="PANTHER" id="PTHR30204:SF98">
    <property type="entry name" value="HTH-TYPE TRANSCRIPTIONAL REGULATOR ADHR"/>
    <property type="match status" value="1"/>
</dbReference>